<name>A0A318SNT9_9RHOB</name>
<keyword evidence="1 5" id="KW-0732">Signal</keyword>
<keyword evidence="4" id="KW-0449">Lipoprotein</keyword>
<keyword evidence="2" id="KW-0472">Membrane</keyword>
<gene>
    <name evidence="7" type="ORF">DFP88_10735</name>
</gene>
<sequence>MRRPAGRLGACLAACLIGLPVQAQESVLRTRYLCDGRAEVEAIYINDSDPQRVALLVEGKLVLLEQGRAASGVRYEAGSGGPAYQWWTKGDEASLSWLGEGGPRPVYETCIEE</sequence>
<dbReference type="OrthoDB" id="7926518at2"/>
<evidence type="ECO:0000256" key="2">
    <source>
        <dbReference type="ARBA" id="ARBA00023136"/>
    </source>
</evidence>
<dbReference type="InterPro" id="IPR018660">
    <property type="entry name" value="MliC"/>
</dbReference>
<evidence type="ECO:0000313" key="8">
    <source>
        <dbReference type="Proteomes" id="UP000248311"/>
    </source>
</evidence>
<keyword evidence="8" id="KW-1185">Reference proteome</keyword>
<dbReference type="SUPFAM" id="SSF141488">
    <property type="entry name" value="YdhA-like"/>
    <property type="match status" value="1"/>
</dbReference>
<comment type="caution">
    <text evidence="7">The sequence shown here is derived from an EMBL/GenBank/DDBJ whole genome shotgun (WGS) entry which is preliminary data.</text>
</comment>
<reference evidence="7 8" key="1">
    <citation type="submission" date="2018-06" db="EMBL/GenBank/DDBJ databases">
        <title>Genomic Encyclopedia of Type Strains, Phase III (KMG-III): the genomes of soil and plant-associated and newly described type strains.</title>
        <authorList>
            <person name="Whitman W."/>
        </authorList>
    </citation>
    <scope>NUCLEOTIDE SEQUENCE [LARGE SCALE GENOMIC DNA]</scope>
    <source>
        <strain evidence="7 8">CECT 9025</strain>
    </source>
</reference>
<evidence type="ECO:0000259" key="6">
    <source>
        <dbReference type="Pfam" id="PF09864"/>
    </source>
</evidence>
<feature type="domain" description="C-type lysozyme inhibitor" evidence="6">
    <location>
        <begin position="32"/>
        <end position="101"/>
    </location>
</feature>
<evidence type="ECO:0000256" key="5">
    <source>
        <dbReference type="SAM" id="SignalP"/>
    </source>
</evidence>
<organism evidence="7 8">
    <name type="scientific">Pseudoroseicyclus aestuarii</name>
    <dbReference type="NCBI Taxonomy" id="1795041"/>
    <lineage>
        <taxon>Bacteria</taxon>
        <taxon>Pseudomonadati</taxon>
        <taxon>Pseudomonadota</taxon>
        <taxon>Alphaproteobacteria</taxon>
        <taxon>Rhodobacterales</taxon>
        <taxon>Paracoccaceae</taxon>
        <taxon>Pseudoroseicyclus</taxon>
    </lineage>
</organism>
<evidence type="ECO:0000313" key="7">
    <source>
        <dbReference type="EMBL" id="PYE81245.1"/>
    </source>
</evidence>
<dbReference type="Pfam" id="PF09864">
    <property type="entry name" value="MliC"/>
    <property type="match status" value="1"/>
</dbReference>
<dbReference type="Gene3D" id="2.40.128.200">
    <property type="match status" value="1"/>
</dbReference>
<dbReference type="RefSeq" id="WP_110815473.1">
    <property type="nucleotide sequence ID" value="NZ_QJTE01000007.1"/>
</dbReference>
<feature type="signal peptide" evidence="5">
    <location>
        <begin position="1"/>
        <end position="23"/>
    </location>
</feature>
<evidence type="ECO:0000256" key="4">
    <source>
        <dbReference type="ARBA" id="ARBA00023288"/>
    </source>
</evidence>
<evidence type="ECO:0000256" key="3">
    <source>
        <dbReference type="ARBA" id="ARBA00023139"/>
    </source>
</evidence>
<dbReference type="Proteomes" id="UP000248311">
    <property type="component" value="Unassembled WGS sequence"/>
</dbReference>
<accession>A0A318SNT9</accession>
<dbReference type="InterPro" id="IPR036328">
    <property type="entry name" value="MliC_sf"/>
</dbReference>
<protein>
    <submittedName>
        <fullName evidence="7">Membrane-bound inhibitor of C-type lysozyme</fullName>
    </submittedName>
</protein>
<proteinExistence type="predicted"/>
<evidence type="ECO:0000256" key="1">
    <source>
        <dbReference type="ARBA" id="ARBA00022729"/>
    </source>
</evidence>
<keyword evidence="3" id="KW-0564">Palmitate</keyword>
<dbReference type="EMBL" id="QJTE01000007">
    <property type="protein sequence ID" value="PYE81245.1"/>
    <property type="molecule type" value="Genomic_DNA"/>
</dbReference>
<feature type="chain" id="PRO_5016411365" evidence="5">
    <location>
        <begin position="24"/>
        <end position="113"/>
    </location>
</feature>
<dbReference type="AlphaFoldDB" id="A0A318SNT9"/>